<evidence type="ECO:0000256" key="11">
    <source>
        <dbReference type="ARBA" id="ARBA00023214"/>
    </source>
</evidence>
<gene>
    <name evidence="17" type="primary">LOC116957526</name>
</gene>
<dbReference type="SUPFAM" id="SSF63712">
    <property type="entry name" value="Nicotinic receptor ligand binding domain-like"/>
    <property type="match status" value="1"/>
</dbReference>
<dbReference type="PRINTS" id="PR00253">
    <property type="entry name" value="GABAARECEPTR"/>
</dbReference>
<evidence type="ECO:0000256" key="9">
    <source>
        <dbReference type="ARBA" id="ARBA00023136"/>
    </source>
</evidence>
<keyword evidence="12 13" id="KW-0407">Ion channel</keyword>
<evidence type="ECO:0000313" key="17">
    <source>
        <dbReference type="RefSeq" id="XP_032835627.1"/>
    </source>
</evidence>
<dbReference type="Pfam" id="PF02932">
    <property type="entry name" value="Neur_chan_memb"/>
    <property type="match status" value="1"/>
</dbReference>
<dbReference type="CDD" id="cd18991">
    <property type="entry name" value="LGIC_ECD_GlyR"/>
    <property type="match status" value="1"/>
</dbReference>
<feature type="transmembrane region" description="Helical" evidence="13">
    <location>
        <begin position="385"/>
        <end position="405"/>
    </location>
</feature>
<dbReference type="GO" id="GO:0004888">
    <property type="term" value="F:transmembrane signaling receptor activity"/>
    <property type="evidence" value="ECO:0007669"/>
    <property type="project" value="InterPro"/>
</dbReference>
<evidence type="ECO:0000256" key="10">
    <source>
        <dbReference type="ARBA" id="ARBA00023173"/>
    </source>
</evidence>
<reference evidence="17" key="1">
    <citation type="submission" date="2025-08" db="UniProtKB">
        <authorList>
            <consortium name="RefSeq"/>
        </authorList>
    </citation>
    <scope>IDENTIFICATION</scope>
    <source>
        <tissue evidence="17">Sperm</tissue>
    </source>
</reference>
<dbReference type="CDD" id="cd19049">
    <property type="entry name" value="LGIC_TM_anion"/>
    <property type="match status" value="1"/>
</dbReference>
<dbReference type="KEGG" id="pmrn:116957526"/>
<dbReference type="GO" id="GO:0005230">
    <property type="term" value="F:extracellular ligand-gated monoatomic ion channel activity"/>
    <property type="evidence" value="ECO:0007669"/>
    <property type="project" value="InterPro"/>
</dbReference>
<dbReference type="PRINTS" id="PR00252">
    <property type="entry name" value="NRIONCHANNEL"/>
</dbReference>
<keyword evidence="6" id="KW-0732">Signal</keyword>
<dbReference type="Gene3D" id="2.70.170.10">
    <property type="entry name" value="Neurotransmitter-gated ion-channel ligand-binding domain"/>
    <property type="match status" value="1"/>
</dbReference>
<dbReference type="PANTHER" id="PTHR18945">
    <property type="entry name" value="NEUROTRANSMITTER GATED ION CHANNEL"/>
    <property type="match status" value="1"/>
</dbReference>
<feature type="transmembrane region" description="Helical" evidence="13">
    <location>
        <begin position="307"/>
        <end position="328"/>
    </location>
</feature>
<evidence type="ECO:0000259" key="14">
    <source>
        <dbReference type="Pfam" id="PF02931"/>
    </source>
</evidence>
<feature type="transmembrane region" description="Helical" evidence="13">
    <location>
        <begin position="244"/>
        <end position="266"/>
    </location>
</feature>
<keyword evidence="8 13" id="KW-0406">Ion transport</keyword>
<dbReference type="Proteomes" id="UP001318040">
    <property type="component" value="Chromosome 76"/>
</dbReference>
<evidence type="ECO:0000256" key="5">
    <source>
        <dbReference type="ARBA" id="ARBA00022692"/>
    </source>
</evidence>
<accession>A0AAJ7XIQ3</accession>
<evidence type="ECO:0000256" key="8">
    <source>
        <dbReference type="ARBA" id="ARBA00023065"/>
    </source>
</evidence>
<dbReference type="GO" id="GO:0034707">
    <property type="term" value="C:chloride channel complex"/>
    <property type="evidence" value="ECO:0007669"/>
    <property type="project" value="UniProtKB-KW"/>
</dbReference>
<keyword evidence="3 13" id="KW-0813">Transport</keyword>
<dbReference type="InterPro" id="IPR006201">
    <property type="entry name" value="Neur_channel"/>
</dbReference>
<keyword evidence="7 13" id="KW-1133">Transmembrane helix</keyword>
<keyword evidence="5 13" id="KW-0812">Transmembrane</keyword>
<evidence type="ECO:0000256" key="1">
    <source>
        <dbReference type="ARBA" id="ARBA00004141"/>
    </source>
</evidence>
<organism evidence="16 17">
    <name type="scientific">Petromyzon marinus</name>
    <name type="common">Sea lamprey</name>
    <dbReference type="NCBI Taxonomy" id="7757"/>
    <lineage>
        <taxon>Eukaryota</taxon>
        <taxon>Metazoa</taxon>
        <taxon>Chordata</taxon>
        <taxon>Craniata</taxon>
        <taxon>Vertebrata</taxon>
        <taxon>Cyclostomata</taxon>
        <taxon>Hyperoartia</taxon>
        <taxon>Petromyzontiformes</taxon>
        <taxon>Petromyzontidae</taxon>
        <taxon>Petromyzon</taxon>
    </lineage>
</organism>
<dbReference type="Gene3D" id="1.20.58.390">
    <property type="entry name" value="Neurotransmitter-gated ion-channel transmembrane domain"/>
    <property type="match status" value="2"/>
</dbReference>
<evidence type="ECO:0000259" key="15">
    <source>
        <dbReference type="Pfam" id="PF02932"/>
    </source>
</evidence>
<comment type="subcellular location">
    <subcellularLocation>
        <location evidence="2">Cell membrane</location>
    </subcellularLocation>
    <subcellularLocation>
        <location evidence="1">Membrane</location>
        <topology evidence="1">Multi-pass membrane protein</topology>
    </subcellularLocation>
</comment>
<feature type="transmembrane region" description="Helical" evidence="13">
    <location>
        <begin position="33"/>
        <end position="54"/>
    </location>
</feature>
<protein>
    <submittedName>
        <fullName evidence="17">Glycine receptor subunit alpha-1-like</fullName>
    </submittedName>
</protein>
<keyword evidence="10" id="KW-0869">Chloride channel</keyword>
<keyword evidence="16" id="KW-1185">Reference proteome</keyword>
<dbReference type="RefSeq" id="XP_032835627.1">
    <property type="nucleotide sequence ID" value="XM_032979736.1"/>
</dbReference>
<evidence type="ECO:0000256" key="13">
    <source>
        <dbReference type="RuleBase" id="RU000687"/>
    </source>
</evidence>
<dbReference type="SUPFAM" id="SSF90112">
    <property type="entry name" value="Neurotransmitter-gated ion-channel transmembrane pore"/>
    <property type="match status" value="2"/>
</dbReference>
<dbReference type="InterPro" id="IPR018000">
    <property type="entry name" value="Neurotransmitter_ion_chnl_CS"/>
</dbReference>
<dbReference type="NCBIfam" id="TIGR00860">
    <property type="entry name" value="LIC"/>
    <property type="match status" value="1"/>
</dbReference>
<dbReference type="InterPro" id="IPR006202">
    <property type="entry name" value="Neur_chan_lig-bd"/>
</dbReference>
<dbReference type="AlphaFoldDB" id="A0AAJ7XIQ3"/>
<dbReference type="InterPro" id="IPR036734">
    <property type="entry name" value="Neur_chan_lig-bd_sf"/>
</dbReference>
<feature type="domain" description="Neurotransmitter-gated ion-channel ligand-binding" evidence="14">
    <location>
        <begin position="54"/>
        <end position="241"/>
    </location>
</feature>
<dbReference type="InterPro" id="IPR036719">
    <property type="entry name" value="Neuro-gated_channel_TM_sf"/>
</dbReference>
<evidence type="ECO:0000256" key="6">
    <source>
        <dbReference type="ARBA" id="ARBA00022729"/>
    </source>
</evidence>
<dbReference type="GO" id="GO:0005254">
    <property type="term" value="F:chloride channel activity"/>
    <property type="evidence" value="ECO:0007669"/>
    <property type="project" value="UniProtKB-KW"/>
</dbReference>
<evidence type="ECO:0000256" key="3">
    <source>
        <dbReference type="ARBA" id="ARBA00022448"/>
    </source>
</evidence>
<dbReference type="FunFam" id="2.70.170.10:FF:000014">
    <property type="entry name" value="Glycine receptor subunit beta"/>
    <property type="match status" value="1"/>
</dbReference>
<keyword evidence="4" id="KW-1003">Cell membrane</keyword>
<sequence length="408" mass="47075">MQEEAEVDKKTKETEFGEKVSSLAQGIDNVSRVFFPICFLLFNLLYWSILLLVLNEEGPVVVNCSIFVEHFSSVEETTMDYEVTIFVRQQWSDRRLSNHSEQETVDLDYPSMATVWRPDLFFANEKSGRFHTITTENRMMRLYRNGDIFHSIRLTLTLSCPMDLRNFPMDTQACYIFLESYGYTTADLLFQWLPAHAVELADDLSLPQFTLSSDIKLSTCNKYYVKGNYSCIGARFLLRREMGFYLIQLYTPSVLIVIISWMSFWIDMSLTPARVGLGITTVLTMTTQSTGSRSSMPKLSYINAMDVWMTACLIFVFAALFEFVLVIMTSGTFSIFNQHAPPSYQVHPPRDQNHRLHHRRGRAGEEPSCEEAMRRARAIDKGSRLLFPIAFMLFNTIYWVVYLAVISP</sequence>
<name>A0AAJ7XIQ3_PETMA</name>
<dbReference type="InterPro" id="IPR006028">
    <property type="entry name" value="GABAA/Glycine_rcpt"/>
</dbReference>
<evidence type="ECO:0000313" key="16">
    <source>
        <dbReference type="Proteomes" id="UP001318040"/>
    </source>
</evidence>
<evidence type="ECO:0000256" key="4">
    <source>
        <dbReference type="ARBA" id="ARBA00022475"/>
    </source>
</evidence>
<keyword evidence="9 13" id="KW-0472">Membrane</keyword>
<dbReference type="InterPro" id="IPR006029">
    <property type="entry name" value="Neurotrans-gated_channel_TM"/>
</dbReference>
<dbReference type="InterPro" id="IPR038050">
    <property type="entry name" value="Neuro_actylchol_rec"/>
</dbReference>
<feature type="domain" description="Neurotransmitter-gated ion-channel transmembrane" evidence="15">
    <location>
        <begin position="249"/>
        <end position="329"/>
    </location>
</feature>
<evidence type="ECO:0000256" key="7">
    <source>
        <dbReference type="ARBA" id="ARBA00022989"/>
    </source>
</evidence>
<dbReference type="GO" id="GO:0005886">
    <property type="term" value="C:plasma membrane"/>
    <property type="evidence" value="ECO:0007669"/>
    <property type="project" value="UniProtKB-SubCell"/>
</dbReference>
<proteinExistence type="inferred from homology"/>
<dbReference type="PROSITE" id="PS00236">
    <property type="entry name" value="NEUROTR_ION_CHANNEL"/>
    <property type="match status" value="1"/>
</dbReference>
<evidence type="ECO:0000256" key="2">
    <source>
        <dbReference type="ARBA" id="ARBA00004236"/>
    </source>
</evidence>
<comment type="similarity">
    <text evidence="13">Belongs to the ligand-gated ion channel (TC 1.A.9) family.</text>
</comment>
<dbReference type="Pfam" id="PF02931">
    <property type="entry name" value="Neur_chan_LBD"/>
    <property type="match status" value="1"/>
</dbReference>
<evidence type="ECO:0000256" key="12">
    <source>
        <dbReference type="ARBA" id="ARBA00023303"/>
    </source>
</evidence>
<keyword evidence="11" id="KW-0868">Chloride</keyword>